<dbReference type="Proteomes" id="UP000015527">
    <property type="component" value="Unassembled WGS sequence"/>
</dbReference>
<dbReference type="Gene3D" id="3.40.50.1000">
    <property type="entry name" value="HAD superfamily/HAD-like"/>
    <property type="match status" value="1"/>
</dbReference>
<dbReference type="AlphaFoldDB" id="T0H7G9"/>
<dbReference type="InterPro" id="IPR036412">
    <property type="entry name" value="HAD-like_sf"/>
</dbReference>
<reference evidence="5 6" key="1">
    <citation type="journal article" date="2013" name="Genome Announc.">
        <title>Genome Sequence of Novosphingobium lindaniclasticum LE124T, Isolated from a Hexachlorocyclohexane Dumpsite.</title>
        <authorList>
            <person name="Saxena A."/>
            <person name="Nayyar N."/>
            <person name="Sangwan N."/>
            <person name="Kumari R."/>
            <person name="Khurana J.P."/>
            <person name="Lal R."/>
        </authorList>
    </citation>
    <scope>NUCLEOTIDE SEQUENCE [LARGE SCALE GENOMIC DNA]</scope>
    <source>
        <strain evidence="5 6">LE124</strain>
    </source>
</reference>
<keyword evidence="6" id="KW-1185">Reference proteome</keyword>
<accession>T0H7G9</accession>
<evidence type="ECO:0000313" key="6">
    <source>
        <dbReference type="Proteomes" id="UP000015527"/>
    </source>
</evidence>
<dbReference type="InterPro" id="IPR050155">
    <property type="entry name" value="HAD-like_hydrolase_sf"/>
</dbReference>
<evidence type="ECO:0000256" key="4">
    <source>
        <dbReference type="ARBA" id="ARBA00013078"/>
    </source>
</evidence>
<dbReference type="InterPro" id="IPR023198">
    <property type="entry name" value="PGP-like_dom2"/>
</dbReference>
<evidence type="ECO:0000256" key="1">
    <source>
        <dbReference type="ARBA" id="ARBA00000830"/>
    </source>
</evidence>
<dbReference type="EC" id="3.1.3.18" evidence="4"/>
<dbReference type="OrthoDB" id="9793014at2"/>
<evidence type="ECO:0000313" key="5">
    <source>
        <dbReference type="EMBL" id="EQB08967.1"/>
    </source>
</evidence>
<dbReference type="GO" id="GO:0005829">
    <property type="term" value="C:cytosol"/>
    <property type="evidence" value="ECO:0007669"/>
    <property type="project" value="TreeGrafter"/>
</dbReference>
<dbReference type="InterPro" id="IPR041492">
    <property type="entry name" value="HAD_2"/>
</dbReference>
<dbReference type="Pfam" id="PF13419">
    <property type="entry name" value="HAD_2"/>
    <property type="match status" value="1"/>
</dbReference>
<dbReference type="eggNOG" id="COG0546">
    <property type="taxonomic scope" value="Bacteria"/>
</dbReference>
<comment type="caution">
    <text evidence="5">The sequence shown here is derived from an EMBL/GenBank/DDBJ whole genome shotgun (WGS) entry which is preliminary data.</text>
</comment>
<dbReference type="NCBIfam" id="TIGR01549">
    <property type="entry name" value="HAD-SF-IA-v1"/>
    <property type="match status" value="1"/>
</dbReference>
<dbReference type="Gene3D" id="1.10.150.240">
    <property type="entry name" value="Putative phosphatase, domain 2"/>
    <property type="match status" value="1"/>
</dbReference>
<gene>
    <name evidence="5" type="ORF">L284_20675</name>
</gene>
<comment type="pathway">
    <text evidence="2">Organic acid metabolism; glycolate biosynthesis; glycolate from 2-phosphoglycolate: step 1/1.</text>
</comment>
<dbReference type="PANTHER" id="PTHR43434:SF1">
    <property type="entry name" value="PHOSPHOGLYCOLATE PHOSPHATASE"/>
    <property type="match status" value="1"/>
</dbReference>
<dbReference type="InterPro" id="IPR023214">
    <property type="entry name" value="HAD_sf"/>
</dbReference>
<dbReference type="SFLD" id="SFLDS00003">
    <property type="entry name" value="Haloacid_Dehalogenase"/>
    <property type="match status" value="1"/>
</dbReference>
<dbReference type="SFLD" id="SFLDG01129">
    <property type="entry name" value="C1.5:_HAD__Beta-PGM__Phosphata"/>
    <property type="match status" value="1"/>
</dbReference>
<organism evidence="5 6">
    <name type="scientific">Novosphingobium lindaniclasticum LE124</name>
    <dbReference type="NCBI Taxonomy" id="1096930"/>
    <lineage>
        <taxon>Bacteria</taxon>
        <taxon>Pseudomonadati</taxon>
        <taxon>Pseudomonadota</taxon>
        <taxon>Alphaproteobacteria</taxon>
        <taxon>Sphingomonadales</taxon>
        <taxon>Sphingomonadaceae</taxon>
        <taxon>Novosphingobium</taxon>
    </lineage>
</organism>
<dbReference type="PANTHER" id="PTHR43434">
    <property type="entry name" value="PHOSPHOGLYCOLATE PHOSPHATASE"/>
    <property type="match status" value="1"/>
</dbReference>
<comment type="similarity">
    <text evidence="3">Belongs to the HAD-like hydrolase superfamily. CbbY/CbbZ/Gph/YieH family.</text>
</comment>
<comment type="catalytic activity">
    <reaction evidence="1">
        <text>2-phosphoglycolate + H2O = glycolate + phosphate</text>
        <dbReference type="Rhea" id="RHEA:14369"/>
        <dbReference type="ChEBI" id="CHEBI:15377"/>
        <dbReference type="ChEBI" id="CHEBI:29805"/>
        <dbReference type="ChEBI" id="CHEBI:43474"/>
        <dbReference type="ChEBI" id="CHEBI:58033"/>
        <dbReference type="EC" id="3.1.3.18"/>
    </reaction>
</comment>
<evidence type="ECO:0000256" key="3">
    <source>
        <dbReference type="ARBA" id="ARBA00006171"/>
    </source>
</evidence>
<name>T0H7G9_9SPHN</name>
<dbReference type="GO" id="GO:0006281">
    <property type="term" value="P:DNA repair"/>
    <property type="evidence" value="ECO:0007669"/>
    <property type="project" value="TreeGrafter"/>
</dbReference>
<evidence type="ECO:0000256" key="2">
    <source>
        <dbReference type="ARBA" id="ARBA00004818"/>
    </source>
</evidence>
<dbReference type="InterPro" id="IPR006439">
    <property type="entry name" value="HAD-SF_hydro_IA"/>
</dbReference>
<dbReference type="EMBL" id="ATHL01000139">
    <property type="protein sequence ID" value="EQB08967.1"/>
    <property type="molecule type" value="Genomic_DNA"/>
</dbReference>
<sequence>MTDFPFDIVGFDLDGTLLDSLGDLGVALNHALSLEGRAAIPRDAVRDLVGGGARKMLAKGLEVTGGPVSDERLNELHHALIEFYSDHIAVETRLYPGGEAMLQGLAARDVKIAVVTNKLEGLAVKIFAEMGLSHHFFTVIGGDTLGPGRAKPKPDLIELMLERAGGGRAAFVGDTTYDTGAAAAAGIPCVAVSFGFNDRPPQDLGAAAVIDHFDDLIPTLARIGAEAETA</sequence>
<dbReference type="SUPFAM" id="SSF56784">
    <property type="entry name" value="HAD-like"/>
    <property type="match status" value="1"/>
</dbReference>
<proteinExistence type="inferred from homology"/>
<protein>
    <recommendedName>
        <fullName evidence="4">phosphoglycolate phosphatase</fullName>
        <ecNumber evidence="4">3.1.3.18</ecNumber>
    </recommendedName>
</protein>
<dbReference type="RefSeq" id="WP_021235821.1">
    <property type="nucleotide sequence ID" value="NZ_ATHL01000139.1"/>
</dbReference>
<dbReference type="GO" id="GO:0008967">
    <property type="term" value="F:phosphoglycolate phosphatase activity"/>
    <property type="evidence" value="ECO:0007669"/>
    <property type="project" value="UniProtKB-EC"/>
</dbReference>
<dbReference type="PATRIC" id="fig|1096930.3.peg.4066"/>